<dbReference type="SMART" id="SM00181">
    <property type="entry name" value="EGF"/>
    <property type="match status" value="2"/>
</dbReference>
<keyword evidence="4" id="KW-1185">Reference proteome</keyword>
<dbReference type="AlphaFoldDB" id="A0A8B7YGU4"/>
<dbReference type="PROSITE" id="PS01186">
    <property type="entry name" value="EGF_2"/>
    <property type="match status" value="1"/>
</dbReference>
<accession>A0A8B7YGU4</accession>
<dbReference type="Pfam" id="PF00008">
    <property type="entry name" value="EGF"/>
    <property type="match status" value="1"/>
</dbReference>
<comment type="caution">
    <text evidence="1">Lacks conserved residue(s) required for the propagation of feature annotation.</text>
</comment>
<dbReference type="OrthoDB" id="6150655at2759"/>
<keyword evidence="2" id="KW-0732">Signal</keyword>
<proteinExistence type="predicted"/>
<dbReference type="RefSeq" id="XP_022091812.1">
    <property type="nucleotide sequence ID" value="XM_022236120.1"/>
</dbReference>
<dbReference type="InterPro" id="IPR000742">
    <property type="entry name" value="EGF"/>
</dbReference>
<evidence type="ECO:0000256" key="2">
    <source>
        <dbReference type="SAM" id="SignalP"/>
    </source>
</evidence>
<organism evidence="4 5">
    <name type="scientific">Acanthaster planci</name>
    <name type="common">Crown-of-thorns starfish</name>
    <dbReference type="NCBI Taxonomy" id="133434"/>
    <lineage>
        <taxon>Eukaryota</taxon>
        <taxon>Metazoa</taxon>
        <taxon>Echinodermata</taxon>
        <taxon>Eleutherozoa</taxon>
        <taxon>Asterozoa</taxon>
        <taxon>Asteroidea</taxon>
        <taxon>Valvatacea</taxon>
        <taxon>Valvatida</taxon>
        <taxon>Acanthasteridae</taxon>
        <taxon>Acanthaster</taxon>
    </lineage>
</organism>
<feature type="domain" description="EGF-like" evidence="3">
    <location>
        <begin position="64"/>
        <end position="100"/>
    </location>
</feature>
<reference evidence="5" key="1">
    <citation type="submission" date="2025-08" db="UniProtKB">
        <authorList>
            <consortium name="RefSeq"/>
        </authorList>
    </citation>
    <scope>IDENTIFICATION</scope>
</reference>
<name>A0A8B7YGU4_ACAPL</name>
<dbReference type="SUPFAM" id="SSF57196">
    <property type="entry name" value="EGF/Laminin"/>
    <property type="match status" value="2"/>
</dbReference>
<keyword evidence="1" id="KW-0245">EGF-like domain</keyword>
<evidence type="ECO:0000259" key="3">
    <source>
        <dbReference type="PROSITE" id="PS50026"/>
    </source>
</evidence>
<dbReference type="OMA" id="QLGYICV"/>
<dbReference type="Gene3D" id="2.10.25.10">
    <property type="entry name" value="Laminin"/>
    <property type="match status" value="2"/>
</dbReference>
<evidence type="ECO:0000313" key="4">
    <source>
        <dbReference type="Proteomes" id="UP000694845"/>
    </source>
</evidence>
<dbReference type="PROSITE" id="PS50026">
    <property type="entry name" value="EGF_3"/>
    <property type="match status" value="1"/>
</dbReference>
<dbReference type="KEGG" id="aplc:110979930"/>
<keyword evidence="1" id="KW-1015">Disulfide bond</keyword>
<dbReference type="Proteomes" id="UP000694845">
    <property type="component" value="Unplaced"/>
</dbReference>
<feature type="chain" id="PRO_5034751959" evidence="2">
    <location>
        <begin position="19"/>
        <end position="135"/>
    </location>
</feature>
<gene>
    <name evidence="5" type="primary">LOC110979930</name>
</gene>
<protein>
    <submittedName>
        <fullName evidence="5">Neurogenic locus notch homolog protein 3-like</fullName>
    </submittedName>
</protein>
<evidence type="ECO:0000256" key="1">
    <source>
        <dbReference type="PROSITE-ProRule" id="PRU00076"/>
    </source>
</evidence>
<sequence>MKILVAILLVVAIRESTAGSCDNCLCLDCNHGTCAVIRGTAFCFCDTGYTGTYCDVVDPNRPVVSDPCDPNPCQHSGYCNAFGNSFTCTCVSGRRGITCQDVTNLTPCQVAAEDLGRDPCPMQTCISIQTGYYCS</sequence>
<evidence type="ECO:0000313" key="5">
    <source>
        <dbReference type="RefSeq" id="XP_022091812.1"/>
    </source>
</evidence>
<dbReference type="PROSITE" id="PS00022">
    <property type="entry name" value="EGF_1"/>
    <property type="match status" value="2"/>
</dbReference>
<feature type="signal peptide" evidence="2">
    <location>
        <begin position="1"/>
        <end position="18"/>
    </location>
</feature>
<dbReference type="GeneID" id="110979930"/>
<feature type="disulfide bond" evidence="1">
    <location>
        <begin position="90"/>
        <end position="99"/>
    </location>
</feature>